<dbReference type="AlphaFoldDB" id="A0A917SRR0"/>
<reference evidence="14" key="2">
    <citation type="submission" date="2020-09" db="EMBL/GenBank/DDBJ databases">
        <authorList>
            <person name="Sun Q."/>
            <person name="Zhou Y."/>
        </authorList>
    </citation>
    <scope>NUCLEOTIDE SEQUENCE</scope>
    <source>
        <strain evidence="14">CGMCC 4.7308</strain>
    </source>
</reference>
<evidence type="ECO:0000256" key="10">
    <source>
        <dbReference type="ARBA" id="ARBA00034269"/>
    </source>
</evidence>
<comment type="function">
    <text evidence="11">Mediates influx of magnesium ions. Alternates between open and closed states. Activated by low cytoplasmic Mg(2+) levels. Inactive when cytoplasmic Mg(2+) levels are high.</text>
</comment>
<feature type="region of interest" description="Disordered" evidence="12">
    <location>
        <begin position="16"/>
        <end position="38"/>
    </location>
</feature>
<keyword evidence="8" id="KW-0406">Ion transport</keyword>
<gene>
    <name evidence="14" type="primary">corA</name>
    <name evidence="14" type="ORF">GCM10011594_14290</name>
</gene>
<dbReference type="Gene3D" id="1.20.58.340">
    <property type="entry name" value="Magnesium transport protein CorA, transmembrane region"/>
    <property type="match status" value="2"/>
</dbReference>
<comment type="similarity">
    <text evidence="2">Belongs to the CorA metal ion transporter (MIT) (TC 1.A.35) family.</text>
</comment>
<proteinExistence type="inferred from homology"/>
<feature type="compositionally biased region" description="Basic and acidic residues" evidence="12">
    <location>
        <begin position="16"/>
        <end position="29"/>
    </location>
</feature>
<feature type="transmembrane region" description="Helical" evidence="13">
    <location>
        <begin position="316"/>
        <end position="335"/>
    </location>
</feature>
<feature type="transmembrane region" description="Helical" evidence="13">
    <location>
        <begin position="347"/>
        <end position="367"/>
    </location>
</feature>
<keyword evidence="6" id="KW-0460">Magnesium</keyword>
<comment type="catalytic activity">
    <reaction evidence="10">
        <text>Mg(2+)(in) = Mg(2+)(out)</text>
        <dbReference type="Rhea" id="RHEA:29827"/>
        <dbReference type="ChEBI" id="CHEBI:18420"/>
    </reaction>
</comment>
<dbReference type="GO" id="GO:0015087">
    <property type="term" value="F:cobalt ion transmembrane transporter activity"/>
    <property type="evidence" value="ECO:0007669"/>
    <property type="project" value="TreeGrafter"/>
</dbReference>
<organism evidence="14 15">
    <name type="scientific">Nakamurella endophytica</name>
    <dbReference type="NCBI Taxonomy" id="1748367"/>
    <lineage>
        <taxon>Bacteria</taxon>
        <taxon>Bacillati</taxon>
        <taxon>Actinomycetota</taxon>
        <taxon>Actinomycetes</taxon>
        <taxon>Nakamurellales</taxon>
        <taxon>Nakamurellaceae</taxon>
        <taxon>Nakamurella</taxon>
    </lineage>
</organism>
<dbReference type="FunFam" id="1.20.58.340:FF:000004">
    <property type="entry name" value="Magnesium transport protein CorA"/>
    <property type="match status" value="1"/>
</dbReference>
<evidence type="ECO:0000256" key="6">
    <source>
        <dbReference type="ARBA" id="ARBA00022842"/>
    </source>
</evidence>
<dbReference type="Gene3D" id="3.30.460.20">
    <property type="entry name" value="CorA soluble domain-like"/>
    <property type="match status" value="1"/>
</dbReference>
<dbReference type="InterPro" id="IPR045863">
    <property type="entry name" value="CorA_TM1_TM2"/>
</dbReference>
<evidence type="ECO:0000256" key="1">
    <source>
        <dbReference type="ARBA" id="ARBA00004651"/>
    </source>
</evidence>
<dbReference type="RefSeq" id="WP_229674041.1">
    <property type="nucleotide sequence ID" value="NZ_BMNA01000002.1"/>
</dbReference>
<evidence type="ECO:0000256" key="7">
    <source>
        <dbReference type="ARBA" id="ARBA00022989"/>
    </source>
</evidence>
<dbReference type="InterPro" id="IPR045861">
    <property type="entry name" value="CorA_cytoplasmic_dom"/>
</dbReference>
<comment type="subcellular location">
    <subcellularLocation>
        <location evidence="1">Cell membrane</location>
        <topology evidence="1">Multi-pass membrane protein</topology>
    </subcellularLocation>
</comment>
<dbReference type="Pfam" id="PF01544">
    <property type="entry name" value="CorA"/>
    <property type="match status" value="1"/>
</dbReference>
<evidence type="ECO:0000313" key="15">
    <source>
        <dbReference type="Proteomes" id="UP000655208"/>
    </source>
</evidence>
<evidence type="ECO:0000256" key="2">
    <source>
        <dbReference type="ARBA" id="ARBA00009765"/>
    </source>
</evidence>
<accession>A0A917SRR0</accession>
<evidence type="ECO:0000256" key="4">
    <source>
        <dbReference type="ARBA" id="ARBA00022475"/>
    </source>
</evidence>
<dbReference type="InterPro" id="IPR002523">
    <property type="entry name" value="MgTranspt_CorA/ZnTranspt_ZntB"/>
</dbReference>
<dbReference type="GO" id="GO:0015095">
    <property type="term" value="F:magnesium ion transmembrane transporter activity"/>
    <property type="evidence" value="ECO:0007669"/>
    <property type="project" value="TreeGrafter"/>
</dbReference>
<dbReference type="PANTHER" id="PTHR46494">
    <property type="entry name" value="CORA FAMILY METAL ION TRANSPORTER (EUROFUNG)"/>
    <property type="match status" value="1"/>
</dbReference>
<dbReference type="EMBL" id="BMNA01000002">
    <property type="protein sequence ID" value="GGL95761.1"/>
    <property type="molecule type" value="Genomic_DNA"/>
</dbReference>
<dbReference type="PANTHER" id="PTHR46494:SF1">
    <property type="entry name" value="CORA FAMILY METAL ION TRANSPORTER (EUROFUNG)"/>
    <property type="match status" value="1"/>
</dbReference>
<comment type="caution">
    <text evidence="14">The sequence shown here is derived from an EMBL/GenBank/DDBJ whole genome shotgun (WGS) entry which is preliminary data.</text>
</comment>
<reference evidence="14" key="1">
    <citation type="journal article" date="2014" name="Int. J. Syst. Evol. Microbiol.">
        <title>Complete genome sequence of Corynebacterium casei LMG S-19264T (=DSM 44701T), isolated from a smear-ripened cheese.</title>
        <authorList>
            <consortium name="US DOE Joint Genome Institute (JGI-PGF)"/>
            <person name="Walter F."/>
            <person name="Albersmeier A."/>
            <person name="Kalinowski J."/>
            <person name="Ruckert C."/>
        </authorList>
    </citation>
    <scope>NUCLEOTIDE SEQUENCE</scope>
    <source>
        <strain evidence="14">CGMCC 4.7308</strain>
    </source>
</reference>
<dbReference type="CDD" id="cd12830">
    <property type="entry name" value="MtCorA-like"/>
    <property type="match status" value="1"/>
</dbReference>
<evidence type="ECO:0000256" key="5">
    <source>
        <dbReference type="ARBA" id="ARBA00022692"/>
    </source>
</evidence>
<dbReference type="Proteomes" id="UP000655208">
    <property type="component" value="Unassembled WGS sequence"/>
</dbReference>
<name>A0A917SRR0_9ACTN</name>
<keyword evidence="3" id="KW-0813">Transport</keyword>
<evidence type="ECO:0000313" key="14">
    <source>
        <dbReference type="EMBL" id="GGL95761.1"/>
    </source>
</evidence>
<sequence length="373" mass="40901">MPVLPTFRTNGRKLAEAVHGRPRPDHSDGATRPVGAATPPTSMVNCAAYVDGDRQPGCTDPRAALDTVRDAGRGFVWVGFHEPTEAEMSLVAETFGLHPLAVEDAAQAYQRPKLERYGAYFFLVLKTVKFVDHAGHGTAHIVSTGEIMLFVGRDFLVTVRHGEHSGLAGLRQVMEHEPEHLALGPAAVMHAIADRVVDEYLSVVSEVEEDIDEMETAVFSPKGGKDVVDTEDIYLLKREILGLKRAVAPLAAPLKLLSGAPSPLVPDEVREYMRDVEDHLSTVAERIASFDEMLTTLVSAALAEISTRQNEDMRKISAWAAIALVPTAIAGIYGMNFEHMPELTWRFGYPMALVGIALICTLLYVLLRRRGWL</sequence>
<evidence type="ECO:0000256" key="11">
    <source>
        <dbReference type="ARBA" id="ARBA00045497"/>
    </source>
</evidence>
<evidence type="ECO:0000256" key="3">
    <source>
        <dbReference type="ARBA" id="ARBA00022448"/>
    </source>
</evidence>
<keyword evidence="7 13" id="KW-1133">Transmembrane helix</keyword>
<evidence type="ECO:0000256" key="13">
    <source>
        <dbReference type="SAM" id="Phobius"/>
    </source>
</evidence>
<evidence type="ECO:0000256" key="12">
    <source>
        <dbReference type="SAM" id="MobiDB-lite"/>
    </source>
</evidence>
<dbReference type="GO" id="GO:0050897">
    <property type="term" value="F:cobalt ion binding"/>
    <property type="evidence" value="ECO:0007669"/>
    <property type="project" value="TreeGrafter"/>
</dbReference>
<keyword evidence="4" id="KW-1003">Cell membrane</keyword>
<dbReference type="SUPFAM" id="SSF144083">
    <property type="entry name" value="Magnesium transport protein CorA, transmembrane region"/>
    <property type="match status" value="1"/>
</dbReference>
<dbReference type="GO" id="GO:0005886">
    <property type="term" value="C:plasma membrane"/>
    <property type="evidence" value="ECO:0007669"/>
    <property type="project" value="UniProtKB-SubCell"/>
</dbReference>
<protein>
    <submittedName>
        <fullName evidence="14">Magnesium transport protein CorA</fullName>
    </submittedName>
</protein>
<keyword evidence="5 13" id="KW-0812">Transmembrane</keyword>
<keyword evidence="9 13" id="KW-0472">Membrane</keyword>
<dbReference type="GO" id="GO:0000287">
    <property type="term" value="F:magnesium ion binding"/>
    <property type="evidence" value="ECO:0007669"/>
    <property type="project" value="TreeGrafter"/>
</dbReference>
<dbReference type="SUPFAM" id="SSF143865">
    <property type="entry name" value="CorA soluble domain-like"/>
    <property type="match status" value="1"/>
</dbReference>
<keyword evidence="15" id="KW-1185">Reference proteome</keyword>
<evidence type="ECO:0000256" key="8">
    <source>
        <dbReference type="ARBA" id="ARBA00023065"/>
    </source>
</evidence>
<evidence type="ECO:0000256" key="9">
    <source>
        <dbReference type="ARBA" id="ARBA00023136"/>
    </source>
</evidence>